<protein>
    <submittedName>
        <fullName evidence="1">Uncharacterized protein</fullName>
    </submittedName>
</protein>
<gene>
    <name evidence="1" type="ORF">K444DRAFT_33644</name>
</gene>
<dbReference type="InParanoid" id="A0A2J6T131"/>
<reference evidence="1 2" key="1">
    <citation type="submission" date="2016-04" db="EMBL/GenBank/DDBJ databases">
        <title>A degradative enzymes factory behind the ericoid mycorrhizal symbiosis.</title>
        <authorList>
            <consortium name="DOE Joint Genome Institute"/>
            <person name="Martino E."/>
            <person name="Morin E."/>
            <person name="Grelet G."/>
            <person name="Kuo A."/>
            <person name="Kohler A."/>
            <person name="Daghino S."/>
            <person name="Barry K."/>
            <person name="Choi C."/>
            <person name="Cichocki N."/>
            <person name="Clum A."/>
            <person name="Copeland A."/>
            <person name="Hainaut M."/>
            <person name="Haridas S."/>
            <person name="Labutti K."/>
            <person name="Lindquist E."/>
            <person name="Lipzen A."/>
            <person name="Khouja H.-R."/>
            <person name="Murat C."/>
            <person name="Ohm R."/>
            <person name="Olson A."/>
            <person name="Spatafora J."/>
            <person name="Veneault-Fourrey C."/>
            <person name="Henrissat B."/>
            <person name="Grigoriev I."/>
            <person name="Martin F."/>
            <person name="Perotto S."/>
        </authorList>
    </citation>
    <scope>NUCLEOTIDE SEQUENCE [LARGE SCALE GENOMIC DNA]</scope>
    <source>
        <strain evidence="1 2">E</strain>
    </source>
</reference>
<proteinExistence type="predicted"/>
<organism evidence="1 2">
    <name type="scientific">Hyaloscypha bicolor E</name>
    <dbReference type="NCBI Taxonomy" id="1095630"/>
    <lineage>
        <taxon>Eukaryota</taxon>
        <taxon>Fungi</taxon>
        <taxon>Dikarya</taxon>
        <taxon>Ascomycota</taxon>
        <taxon>Pezizomycotina</taxon>
        <taxon>Leotiomycetes</taxon>
        <taxon>Helotiales</taxon>
        <taxon>Hyaloscyphaceae</taxon>
        <taxon>Hyaloscypha</taxon>
        <taxon>Hyaloscypha bicolor</taxon>
    </lineage>
</organism>
<dbReference type="RefSeq" id="XP_024733631.1">
    <property type="nucleotide sequence ID" value="XM_024871987.1"/>
</dbReference>
<dbReference type="Proteomes" id="UP000235371">
    <property type="component" value="Unassembled WGS sequence"/>
</dbReference>
<dbReference type="GeneID" id="36580069"/>
<name>A0A2J6T131_9HELO</name>
<evidence type="ECO:0000313" key="2">
    <source>
        <dbReference type="Proteomes" id="UP000235371"/>
    </source>
</evidence>
<dbReference type="EMBL" id="KZ613847">
    <property type="protein sequence ID" value="PMD56727.1"/>
    <property type="molecule type" value="Genomic_DNA"/>
</dbReference>
<keyword evidence="2" id="KW-1185">Reference proteome</keyword>
<evidence type="ECO:0000313" key="1">
    <source>
        <dbReference type="EMBL" id="PMD56727.1"/>
    </source>
</evidence>
<dbReference type="AlphaFoldDB" id="A0A2J6T131"/>
<sequence>MITLTTVLQAKSVQFIAAWLTSSCKIKPSQPSSSFFGPRIRLPSSQFLIEDTHIRLSLLRTARTLLNLLSLTHLLFGQSRFLSTRIQSLPIFAPIFLISFRKTIIHRLAFIAFLFLAKNLEIRDLSSASRPRRFLPEGVSWDGVDTESL</sequence>
<accession>A0A2J6T131</accession>